<proteinExistence type="predicted"/>
<dbReference type="PANTHER" id="PTHR46312">
    <property type="entry name" value="NACHT DOMAIN-CONTAINING PROTEIN"/>
    <property type="match status" value="1"/>
</dbReference>
<keyword evidence="5" id="KW-1185">Reference proteome</keyword>
<protein>
    <submittedName>
        <fullName evidence="4">Armadillo-type protein</fullName>
    </submittedName>
</protein>
<feature type="region of interest" description="Disordered" evidence="1">
    <location>
        <begin position="45"/>
        <end position="67"/>
    </location>
</feature>
<dbReference type="InterPro" id="IPR026003">
    <property type="entry name" value="Cohesin_HEAT"/>
</dbReference>
<dbReference type="Pfam" id="PF23238">
    <property type="entry name" value="DUF7068"/>
    <property type="match status" value="1"/>
</dbReference>
<feature type="transmembrane region" description="Helical" evidence="2">
    <location>
        <begin position="12"/>
        <end position="32"/>
    </location>
</feature>
<keyword evidence="2" id="KW-0812">Transmembrane</keyword>
<dbReference type="PANTHER" id="PTHR46312:SF2">
    <property type="entry name" value="NUCLEOTIDE-BINDING OLIGOMERIZATION DOMAIN-CONTAINING PROTEIN 2-LIKE"/>
    <property type="match status" value="1"/>
</dbReference>
<gene>
    <name evidence="4" type="ORF">QBC40DRAFT_169902</name>
</gene>
<keyword evidence="2" id="KW-1133">Transmembrane helix</keyword>
<dbReference type="Pfam" id="PF12765">
    <property type="entry name" value="Cohesin_HEAT"/>
    <property type="match status" value="1"/>
</dbReference>
<dbReference type="Pfam" id="PF13646">
    <property type="entry name" value="HEAT_2"/>
    <property type="match status" value="3"/>
</dbReference>
<evidence type="ECO:0000259" key="3">
    <source>
        <dbReference type="PROSITE" id="PS50837"/>
    </source>
</evidence>
<dbReference type="PROSITE" id="PS50837">
    <property type="entry name" value="NACHT"/>
    <property type="match status" value="1"/>
</dbReference>
<accession>A0AAN7AV08</accession>
<dbReference type="SUPFAM" id="SSF53474">
    <property type="entry name" value="alpha/beta-Hydrolases"/>
    <property type="match status" value="1"/>
</dbReference>
<dbReference type="SMART" id="SM00382">
    <property type="entry name" value="AAA"/>
    <property type="match status" value="1"/>
</dbReference>
<dbReference type="Proteomes" id="UP001303160">
    <property type="component" value="Unassembled WGS sequence"/>
</dbReference>
<reference evidence="4" key="1">
    <citation type="journal article" date="2023" name="Mol. Phylogenet. Evol.">
        <title>Genome-scale phylogeny and comparative genomics of the fungal order Sordariales.</title>
        <authorList>
            <person name="Hensen N."/>
            <person name="Bonometti L."/>
            <person name="Westerberg I."/>
            <person name="Brannstrom I.O."/>
            <person name="Guillou S."/>
            <person name="Cros-Aarteil S."/>
            <person name="Calhoun S."/>
            <person name="Haridas S."/>
            <person name="Kuo A."/>
            <person name="Mondo S."/>
            <person name="Pangilinan J."/>
            <person name="Riley R."/>
            <person name="LaButti K."/>
            <person name="Andreopoulos B."/>
            <person name="Lipzen A."/>
            <person name="Chen C."/>
            <person name="Yan M."/>
            <person name="Daum C."/>
            <person name="Ng V."/>
            <person name="Clum A."/>
            <person name="Steindorff A."/>
            <person name="Ohm R.A."/>
            <person name="Martin F."/>
            <person name="Silar P."/>
            <person name="Natvig D.O."/>
            <person name="Lalanne C."/>
            <person name="Gautier V."/>
            <person name="Ament-Velasquez S.L."/>
            <person name="Kruys A."/>
            <person name="Hutchinson M.I."/>
            <person name="Powell A.J."/>
            <person name="Barry K."/>
            <person name="Miller A.N."/>
            <person name="Grigoriev I.V."/>
            <person name="Debuchy R."/>
            <person name="Gladieux P."/>
            <person name="Hiltunen Thoren M."/>
            <person name="Johannesson H."/>
        </authorList>
    </citation>
    <scope>NUCLEOTIDE SEQUENCE</scope>
    <source>
        <strain evidence="4">CBS 315.58</strain>
    </source>
</reference>
<name>A0AAN7AV08_9PEZI</name>
<dbReference type="InterPro" id="IPR003593">
    <property type="entry name" value="AAA+_ATPase"/>
</dbReference>
<dbReference type="SUPFAM" id="SSF48371">
    <property type="entry name" value="ARM repeat"/>
    <property type="match status" value="1"/>
</dbReference>
<sequence length="1421" mass="160780">MISVNLSQGTSLPGWTTVLCLLVGATAACLWFRFPLTRSTRALSSVKPTSDSTRSARPGVSLRQVNPDKNEANTDIDIIAIHGLDTKSPDTWVWVDTNDPNNTVNWLADRRMLPSRVGAARIFTCDWPADLRQQSSVPTTLHESAQSLRDSIQHLKANTTRPILFIASCLGGIILIKALEIDNQHTKDNADSPSLTRATRGVVFLATPFRGTAFKNMPGLLLKALAALQDQTVTALIDYTLGATPDLDELTKGFITLTKNHDYQVVVFWEARNTVLLRKFHLAWMVSTWILLAWLLVNKYSATLSDFKTQRLDRPHVMMNKFAHNNCTNECKKDCTESDDFGHVSRKIEVMLKTIREGSPLEQADGWIRERHYTQEKLKIERLSGDTLSMDRCYINLAIIGKPRENPEKGSEKDAAPHKSPFSLTARLKVETPERNIQVKLSSLFDPRKDSNGQTTNPRRILIHGRAGVGKTTLCKKMVNEFIRHSGEFRKWNELFDRILWVPLRRLKGWSSPPYNLEGLFCYEYFDQHLKCSILAKELFRTVDSNGQKTLFILDGLDEISQLLDDNNPNFSFLKHLLNQPSVIITSRPHVSLPRGVRSPDLELETVGFYPAQVVEYLRTTFDPKTVEDIQSYLEAHPLIQDLVRIPIQLDALCYTWDSFSDKTVPQTMTAIYKAIEENLWKKDIVRLEKRKQSQVRVARPAEISNSAKDEVYLLEVLAFTGMYSDIIDFEPRHRDAISEQYNSAGTNLLLDETLGHLSFLRTSDPSSKDCDRNYHFIHLTFQEYFAARYFIRQWKAKQQPNYLQLSGGNRNYIEPATFLQEHKYHPRYDIFWRFVAGLLDADGEALGFFQTIEEEPRDLLGPTHQRLVMHCLSEVERKESNFTGLRARLENQLEQWLLFECDFIGSSMLAREMECPEQVLVNTLKQASEDARSIFLDSLSRRTAVPSSVINVASPWLNDCASKGLCIAVLVLLRYQHNGLPETILQGIAARLKDQEPDVRRAAIQALKRRADLPEEMLQGIAARLEDPERDVRSAAIEALQRRADLPEEILQGIAAGLKDPERDVRWAAIEALQRRADLPEEILQSIAAGLKDPERDVRSAAIKALQGRADLTEEILQGIAAGLKDPEINVRLAAIEALQGRADLTEEILQGIAARLEDPKRDVRSAVIEALQGRADLPEEILQSIATGLKDPEWDVRWAAIQALQRRADLPEEILQSIAAGLKDPERDRMRRATIQALQRRANLPEEMLQGIAARLEDPEMPVRWAAIKALQGRADLTEEMLQGIAAGLKDQNERMRRATIQALQRRANLPEEMLQGIAARLEDQEGLVRSAAIEALLNQAELSLNVLSPYVKSFCKALLQKSFEKHLYWHASDRGFIGVNLTHISLSGSQHEGKEAVKLLLQNGATTVAMEIDSRHYT</sequence>
<feature type="compositionally biased region" description="Polar residues" evidence="1">
    <location>
        <begin position="45"/>
        <end position="55"/>
    </location>
</feature>
<dbReference type="InterPro" id="IPR055496">
    <property type="entry name" value="DUF7068"/>
</dbReference>
<dbReference type="Gene3D" id="3.40.50.300">
    <property type="entry name" value="P-loop containing nucleotide triphosphate hydrolases"/>
    <property type="match status" value="1"/>
</dbReference>
<evidence type="ECO:0000256" key="2">
    <source>
        <dbReference type="SAM" id="Phobius"/>
    </source>
</evidence>
<dbReference type="Gene3D" id="1.25.10.10">
    <property type="entry name" value="Leucine-rich Repeat Variant"/>
    <property type="match status" value="3"/>
</dbReference>
<evidence type="ECO:0000256" key="1">
    <source>
        <dbReference type="SAM" id="MobiDB-lite"/>
    </source>
</evidence>
<evidence type="ECO:0000313" key="4">
    <source>
        <dbReference type="EMBL" id="KAK4202191.1"/>
    </source>
</evidence>
<dbReference type="InterPro" id="IPR011989">
    <property type="entry name" value="ARM-like"/>
</dbReference>
<dbReference type="InterPro" id="IPR016024">
    <property type="entry name" value="ARM-type_fold"/>
</dbReference>
<dbReference type="InterPro" id="IPR007111">
    <property type="entry name" value="NACHT_NTPase"/>
</dbReference>
<feature type="transmembrane region" description="Helical" evidence="2">
    <location>
        <begin position="280"/>
        <end position="297"/>
    </location>
</feature>
<dbReference type="InterPro" id="IPR029058">
    <property type="entry name" value="AB_hydrolase_fold"/>
</dbReference>
<reference evidence="4" key="2">
    <citation type="submission" date="2023-05" db="EMBL/GenBank/DDBJ databases">
        <authorList>
            <consortium name="Lawrence Berkeley National Laboratory"/>
            <person name="Steindorff A."/>
            <person name="Hensen N."/>
            <person name="Bonometti L."/>
            <person name="Westerberg I."/>
            <person name="Brannstrom I.O."/>
            <person name="Guillou S."/>
            <person name="Cros-Aarteil S."/>
            <person name="Calhoun S."/>
            <person name="Haridas S."/>
            <person name="Kuo A."/>
            <person name="Mondo S."/>
            <person name="Pangilinan J."/>
            <person name="Riley R."/>
            <person name="Labutti K."/>
            <person name="Andreopoulos B."/>
            <person name="Lipzen A."/>
            <person name="Chen C."/>
            <person name="Yanf M."/>
            <person name="Daum C."/>
            <person name="Ng V."/>
            <person name="Clum A."/>
            <person name="Ohm R."/>
            <person name="Martin F."/>
            <person name="Silar P."/>
            <person name="Natvig D."/>
            <person name="Lalanne C."/>
            <person name="Gautier V."/>
            <person name="Ament-Velasquez S.L."/>
            <person name="Kruys A."/>
            <person name="Hutchinson M.I."/>
            <person name="Powell A.J."/>
            <person name="Barry K."/>
            <person name="Miller A.N."/>
            <person name="Grigoriev I.V."/>
            <person name="Debuchy R."/>
            <person name="Gladieux P."/>
            <person name="Thoren M.H."/>
            <person name="Johannesson H."/>
        </authorList>
    </citation>
    <scope>NUCLEOTIDE SEQUENCE</scope>
    <source>
        <strain evidence="4">CBS 315.58</strain>
    </source>
</reference>
<dbReference type="EMBL" id="MU863900">
    <property type="protein sequence ID" value="KAK4202191.1"/>
    <property type="molecule type" value="Genomic_DNA"/>
</dbReference>
<dbReference type="SUPFAM" id="SSF52540">
    <property type="entry name" value="P-loop containing nucleoside triphosphate hydrolases"/>
    <property type="match status" value="2"/>
</dbReference>
<evidence type="ECO:0000313" key="5">
    <source>
        <dbReference type="Proteomes" id="UP001303160"/>
    </source>
</evidence>
<comment type="caution">
    <text evidence="4">The sequence shown here is derived from an EMBL/GenBank/DDBJ whole genome shotgun (WGS) entry which is preliminary data.</text>
</comment>
<dbReference type="InterPro" id="IPR027417">
    <property type="entry name" value="P-loop_NTPase"/>
</dbReference>
<dbReference type="Pfam" id="PF05729">
    <property type="entry name" value="NACHT"/>
    <property type="match status" value="1"/>
</dbReference>
<keyword evidence="2" id="KW-0472">Membrane</keyword>
<feature type="domain" description="NACHT" evidence="3">
    <location>
        <begin position="459"/>
        <end position="561"/>
    </location>
</feature>
<dbReference type="Gene3D" id="3.40.50.1820">
    <property type="entry name" value="alpha/beta hydrolase"/>
    <property type="match status" value="1"/>
</dbReference>
<organism evidence="4 5">
    <name type="scientific">Triangularia verruculosa</name>
    <dbReference type="NCBI Taxonomy" id="2587418"/>
    <lineage>
        <taxon>Eukaryota</taxon>
        <taxon>Fungi</taxon>
        <taxon>Dikarya</taxon>
        <taxon>Ascomycota</taxon>
        <taxon>Pezizomycotina</taxon>
        <taxon>Sordariomycetes</taxon>
        <taxon>Sordariomycetidae</taxon>
        <taxon>Sordariales</taxon>
        <taxon>Podosporaceae</taxon>
        <taxon>Triangularia</taxon>
    </lineage>
</organism>